<sequence>MYNPTRRNKNIGTANQGRSKNNRLTIASPYGNLKSFYEQLTQYQAENRFINNHEFIFVVEELRKNSIHSCSVDDIHKMIEQIPPEDYGELKFIILRQPKRKEEILSPVWGRLIYSYEFEGDYCPAVILDAVDLKKQLIWPKKQSIEDQQEFERLKKDGHIFIESRRNFTAEIKPELVRRTQLYRTLPHEFGHYVHYLEIVDRPANENEDYDMKERRMDLYFSLPKNEKEKFAHQYAEKFKNRLISENIIPFCSGSM</sequence>
<accession>A0A1B8ZUR6</accession>
<gene>
    <name evidence="2" type="ORF">BBI00_13785</name>
</gene>
<evidence type="ECO:0000313" key="2">
    <source>
        <dbReference type="EMBL" id="OCA75336.1"/>
    </source>
</evidence>
<evidence type="ECO:0008006" key="4">
    <source>
        <dbReference type="Google" id="ProtNLM"/>
    </source>
</evidence>
<protein>
    <recommendedName>
        <fullName evidence="4">Peptidase</fullName>
    </recommendedName>
</protein>
<dbReference type="STRING" id="651561.BBI00_13785"/>
<proteinExistence type="predicted"/>
<dbReference type="EMBL" id="MAYG01000001">
    <property type="protein sequence ID" value="OCA75336.1"/>
    <property type="molecule type" value="Genomic_DNA"/>
</dbReference>
<feature type="compositionally biased region" description="Polar residues" evidence="1">
    <location>
        <begin position="10"/>
        <end position="22"/>
    </location>
</feature>
<name>A0A1B8ZUR6_9FLAO</name>
<organism evidence="2 3">
    <name type="scientific">Chryseobacterium arthrosphaerae</name>
    <dbReference type="NCBI Taxonomy" id="651561"/>
    <lineage>
        <taxon>Bacteria</taxon>
        <taxon>Pseudomonadati</taxon>
        <taxon>Bacteroidota</taxon>
        <taxon>Flavobacteriia</taxon>
        <taxon>Flavobacteriales</taxon>
        <taxon>Weeksellaceae</taxon>
        <taxon>Chryseobacterium group</taxon>
        <taxon>Chryseobacterium</taxon>
    </lineage>
</organism>
<dbReference type="AlphaFoldDB" id="A0A1B8ZUR6"/>
<dbReference type="Proteomes" id="UP000093432">
    <property type="component" value="Unassembled WGS sequence"/>
</dbReference>
<reference evidence="3" key="1">
    <citation type="submission" date="2016-07" db="EMBL/GenBank/DDBJ databases">
        <authorList>
            <person name="Florea S."/>
            <person name="Webb J.S."/>
            <person name="Jaromczyk J."/>
            <person name="Schardl C.L."/>
        </authorList>
    </citation>
    <scope>NUCLEOTIDE SEQUENCE [LARGE SCALE GENOMIC DNA]</scope>
    <source>
        <strain evidence="3">CC-VM-7</strain>
    </source>
</reference>
<dbReference type="OrthoDB" id="8478507at2"/>
<evidence type="ECO:0000256" key="1">
    <source>
        <dbReference type="SAM" id="MobiDB-lite"/>
    </source>
</evidence>
<dbReference type="RefSeq" id="WP_065399305.1">
    <property type="nucleotide sequence ID" value="NZ_MAYG01000001.1"/>
</dbReference>
<evidence type="ECO:0000313" key="3">
    <source>
        <dbReference type="Proteomes" id="UP000093432"/>
    </source>
</evidence>
<feature type="region of interest" description="Disordered" evidence="1">
    <location>
        <begin position="1"/>
        <end position="22"/>
    </location>
</feature>
<comment type="caution">
    <text evidence="2">The sequence shown here is derived from an EMBL/GenBank/DDBJ whole genome shotgun (WGS) entry which is preliminary data.</text>
</comment>